<evidence type="ECO:0000313" key="1">
    <source>
        <dbReference type="EMBL" id="KAJ8944736.1"/>
    </source>
</evidence>
<name>A0AAV8Y006_9CUCU</name>
<gene>
    <name evidence="1" type="ORF">NQ314_009389</name>
</gene>
<protein>
    <submittedName>
        <fullName evidence="1">Uncharacterized protein</fullName>
    </submittedName>
</protein>
<comment type="caution">
    <text evidence="1">The sequence shown here is derived from an EMBL/GenBank/DDBJ whole genome shotgun (WGS) entry which is preliminary data.</text>
</comment>
<keyword evidence="2" id="KW-1185">Reference proteome</keyword>
<sequence length="78" mass="9160">MAMVDYMLWPFVEREGIIPLILGSKLPNQDDHIPYLSKWKKAMFDYSICAEIYTPPEIFWKLVQHRLKGTAPDYDNLG</sequence>
<dbReference type="EMBL" id="JANEYF010002573">
    <property type="protein sequence ID" value="KAJ8944736.1"/>
    <property type="molecule type" value="Genomic_DNA"/>
</dbReference>
<reference evidence="1" key="1">
    <citation type="journal article" date="2023" name="Insect Mol. Biol.">
        <title>Genome sequencing provides insights into the evolution of gene families encoding plant cell wall-degrading enzymes in longhorned beetles.</title>
        <authorList>
            <person name="Shin N.R."/>
            <person name="Okamura Y."/>
            <person name="Kirsch R."/>
            <person name="Pauchet Y."/>
        </authorList>
    </citation>
    <scope>NUCLEOTIDE SEQUENCE</scope>
    <source>
        <strain evidence="1">RBIC_L_NR</strain>
    </source>
</reference>
<dbReference type="SUPFAM" id="SSF47616">
    <property type="entry name" value="GST C-terminal domain-like"/>
    <property type="match status" value="1"/>
</dbReference>
<organism evidence="1 2">
    <name type="scientific">Rhamnusium bicolor</name>
    <dbReference type="NCBI Taxonomy" id="1586634"/>
    <lineage>
        <taxon>Eukaryota</taxon>
        <taxon>Metazoa</taxon>
        <taxon>Ecdysozoa</taxon>
        <taxon>Arthropoda</taxon>
        <taxon>Hexapoda</taxon>
        <taxon>Insecta</taxon>
        <taxon>Pterygota</taxon>
        <taxon>Neoptera</taxon>
        <taxon>Endopterygota</taxon>
        <taxon>Coleoptera</taxon>
        <taxon>Polyphaga</taxon>
        <taxon>Cucujiformia</taxon>
        <taxon>Chrysomeloidea</taxon>
        <taxon>Cerambycidae</taxon>
        <taxon>Lepturinae</taxon>
        <taxon>Rhagiini</taxon>
        <taxon>Rhamnusium</taxon>
    </lineage>
</organism>
<accession>A0AAV8Y006</accession>
<dbReference type="AlphaFoldDB" id="A0AAV8Y006"/>
<dbReference type="InterPro" id="IPR036282">
    <property type="entry name" value="Glutathione-S-Trfase_C_sf"/>
</dbReference>
<evidence type="ECO:0000313" key="2">
    <source>
        <dbReference type="Proteomes" id="UP001162156"/>
    </source>
</evidence>
<proteinExistence type="predicted"/>
<dbReference type="Gene3D" id="1.20.1050.10">
    <property type="match status" value="1"/>
</dbReference>
<dbReference type="Proteomes" id="UP001162156">
    <property type="component" value="Unassembled WGS sequence"/>
</dbReference>
<dbReference type="Gene3D" id="3.40.30.10">
    <property type="entry name" value="Glutaredoxin"/>
    <property type="match status" value="1"/>
</dbReference>